<proteinExistence type="predicted"/>
<dbReference type="Pfam" id="PF13976">
    <property type="entry name" value="gag_pre-integrs"/>
    <property type="match status" value="1"/>
</dbReference>
<accession>A0A2H3BRP6</accession>
<dbReference type="Proteomes" id="UP000218334">
    <property type="component" value="Unassembled WGS sequence"/>
</dbReference>
<evidence type="ECO:0000313" key="2">
    <source>
        <dbReference type="EMBL" id="PBK65756.1"/>
    </source>
</evidence>
<dbReference type="AlphaFoldDB" id="A0A2H3BRP6"/>
<dbReference type="EMBL" id="KZ293444">
    <property type="protein sequence ID" value="PBK65756.1"/>
    <property type="molecule type" value="Genomic_DNA"/>
</dbReference>
<dbReference type="InterPro" id="IPR025724">
    <property type="entry name" value="GAG-pre-integrase_dom"/>
</dbReference>
<sequence length="69" mass="7764">LWHCRAGHPSQETTKQLVSGKACVKGVTWNGKSLHEFCLSCIIGKRQQAPYDHNSHRETLPLSLIHIDT</sequence>
<keyword evidence="3" id="KW-1185">Reference proteome</keyword>
<organism evidence="2 3">
    <name type="scientific">Armillaria solidipes</name>
    <dbReference type="NCBI Taxonomy" id="1076256"/>
    <lineage>
        <taxon>Eukaryota</taxon>
        <taxon>Fungi</taxon>
        <taxon>Dikarya</taxon>
        <taxon>Basidiomycota</taxon>
        <taxon>Agaricomycotina</taxon>
        <taxon>Agaricomycetes</taxon>
        <taxon>Agaricomycetidae</taxon>
        <taxon>Agaricales</taxon>
        <taxon>Marasmiineae</taxon>
        <taxon>Physalacriaceae</taxon>
        <taxon>Armillaria</taxon>
    </lineage>
</organism>
<reference evidence="3" key="1">
    <citation type="journal article" date="2017" name="Nat. Ecol. Evol.">
        <title>Genome expansion and lineage-specific genetic innovations in the forest pathogenic fungi Armillaria.</title>
        <authorList>
            <person name="Sipos G."/>
            <person name="Prasanna A.N."/>
            <person name="Walter M.C."/>
            <person name="O'Connor E."/>
            <person name="Balint B."/>
            <person name="Krizsan K."/>
            <person name="Kiss B."/>
            <person name="Hess J."/>
            <person name="Varga T."/>
            <person name="Slot J."/>
            <person name="Riley R."/>
            <person name="Boka B."/>
            <person name="Rigling D."/>
            <person name="Barry K."/>
            <person name="Lee J."/>
            <person name="Mihaltcheva S."/>
            <person name="LaButti K."/>
            <person name="Lipzen A."/>
            <person name="Waldron R."/>
            <person name="Moloney N.M."/>
            <person name="Sperisen C."/>
            <person name="Kredics L."/>
            <person name="Vagvoelgyi C."/>
            <person name="Patrignani A."/>
            <person name="Fitzpatrick D."/>
            <person name="Nagy I."/>
            <person name="Doyle S."/>
            <person name="Anderson J.B."/>
            <person name="Grigoriev I.V."/>
            <person name="Gueldener U."/>
            <person name="Muensterkoetter M."/>
            <person name="Nagy L.G."/>
        </authorList>
    </citation>
    <scope>NUCLEOTIDE SEQUENCE [LARGE SCALE GENOMIC DNA]</scope>
    <source>
        <strain evidence="3">28-4</strain>
    </source>
</reference>
<feature type="non-terminal residue" evidence="2">
    <location>
        <position position="1"/>
    </location>
</feature>
<feature type="domain" description="GAG-pre-integrase" evidence="1">
    <location>
        <begin position="1"/>
        <end position="45"/>
    </location>
</feature>
<protein>
    <recommendedName>
        <fullName evidence="1">GAG-pre-integrase domain-containing protein</fullName>
    </recommendedName>
</protein>
<evidence type="ECO:0000259" key="1">
    <source>
        <dbReference type="Pfam" id="PF13976"/>
    </source>
</evidence>
<evidence type="ECO:0000313" key="3">
    <source>
        <dbReference type="Proteomes" id="UP000218334"/>
    </source>
</evidence>
<dbReference type="STRING" id="1076256.A0A2H3BRP6"/>
<gene>
    <name evidence="2" type="ORF">ARMSODRAFT_891563</name>
</gene>
<name>A0A2H3BRP6_9AGAR</name>